<dbReference type="PROSITE" id="PS50102">
    <property type="entry name" value="RRM"/>
    <property type="match status" value="1"/>
</dbReference>
<dbReference type="GO" id="GO:1990247">
    <property type="term" value="F:N6-methyladenosine-containing RNA reader activity"/>
    <property type="evidence" value="ECO:0007669"/>
    <property type="project" value="TreeGrafter"/>
</dbReference>
<dbReference type="Pfam" id="PF25701">
    <property type="entry name" value="RRM_YTH1"/>
    <property type="match status" value="1"/>
</dbReference>
<keyword evidence="1" id="KW-0694">RNA-binding</keyword>
<name>A0A9W9PYS4_9EURO</name>
<dbReference type="Proteomes" id="UP001147746">
    <property type="component" value="Unassembled WGS sequence"/>
</dbReference>
<dbReference type="PANTHER" id="PTHR12357">
    <property type="entry name" value="YTH YT521-B HOMOLOGY DOMAIN-CONTAINING"/>
    <property type="match status" value="1"/>
</dbReference>
<evidence type="ECO:0000313" key="6">
    <source>
        <dbReference type="Proteomes" id="UP001147746"/>
    </source>
</evidence>
<evidence type="ECO:0000256" key="2">
    <source>
        <dbReference type="SAM" id="MobiDB-lite"/>
    </source>
</evidence>
<dbReference type="GO" id="GO:0005654">
    <property type="term" value="C:nucleoplasm"/>
    <property type="evidence" value="ECO:0007669"/>
    <property type="project" value="TreeGrafter"/>
</dbReference>
<evidence type="ECO:0000313" key="5">
    <source>
        <dbReference type="EMBL" id="KAJ5318422.1"/>
    </source>
</evidence>
<evidence type="ECO:0000259" key="4">
    <source>
        <dbReference type="PROSITE" id="PS50882"/>
    </source>
</evidence>
<accession>A0A9W9PYS4</accession>
<evidence type="ECO:0000256" key="1">
    <source>
        <dbReference type="PROSITE-ProRule" id="PRU00176"/>
    </source>
</evidence>
<reference evidence="5" key="2">
    <citation type="journal article" date="2023" name="IMA Fungus">
        <title>Comparative genomic study of the Penicillium genus elucidates a diverse pangenome and 15 lateral gene transfer events.</title>
        <authorList>
            <person name="Petersen C."/>
            <person name="Sorensen T."/>
            <person name="Nielsen M.R."/>
            <person name="Sondergaard T.E."/>
            <person name="Sorensen J.L."/>
            <person name="Fitzpatrick D.A."/>
            <person name="Frisvad J.C."/>
            <person name="Nielsen K.L."/>
        </authorList>
    </citation>
    <scope>NUCLEOTIDE SEQUENCE</scope>
    <source>
        <strain evidence="5">IBT 21472</strain>
    </source>
</reference>
<reference evidence="5" key="1">
    <citation type="submission" date="2022-12" db="EMBL/GenBank/DDBJ databases">
        <authorList>
            <person name="Petersen C."/>
        </authorList>
    </citation>
    <scope>NUCLEOTIDE SEQUENCE</scope>
    <source>
        <strain evidence="5">IBT 21472</strain>
    </source>
</reference>
<dbReference type="InterPro" id="IPR012677">
    <property type="entry name" value="Nucleotide-bd_a/b_plait_sf"/>
</dbReference>
<organism evidence="5 6">
    <name type="scientific">Penicillium atrosanguineum</name>
    <dbReference type="NCBI Taxonomy" id="1132637"/>
    <lineage>
        <taxon>Eukaryota</taxon>
        <taxon>Fungi</taxon>
        <taxon>Dikarya</taxon>
        <taxon>Ascomycota</taxon>
        <taxon>Pezizomycotina</taxon>
        <taxon>Eurotiomycetes</taxon>
        <taxon>Eurotiomycetidae</taxon>
        <taxon>Eurotiales</taxon>
        <taxon>Aspergillaceae</taxon>
        <taxon>Penicillium</taxon>
    </lineage>
</organism>
<evidence type="ECO:0000259" key="3">
    <source>
        <dbReference type="PROSITE" id="PS50102"/>
    </source>
</evidence>
<dbReference type="GO" id="GO:0003729">
    <property type="term" value="F:mRNA binding"/>
    <property type="evidence" value="ECO:0007669"/>
    <property type="project" value="TreeGrafter"/>
</dbReference>
<dbReference type="InterPro" id="IPR007275">
    <property type="entry name" value="YTH_domain"/>
</dbReference>
<dbReference type="Pfam" id="PF04146">
    <property type="entry name" value="YTH"/>
    <property type="match status" value="1"/>
</dbReference>
<gene>
    <name evidence="5" type="ORF">N7476_004842</name>
</gene>
<dbReference type="AlphaFoldDB" id="A0A9W9PYS4"/>
<dbReference type="Gene3D" id="3.10.590.10">
    <property type="entry name" value="ph1033 like domains"/>
    <property type="match status" value="1"/>
</dbReference>
<keyword evidence="6" id="KW-1185">Reference proteome</keyword>
<dbReference type="PROSITE" id="PS50882">
    <property type="entry name" value="YTH"/>
    <property type="match status" value="1"/>
</dbReference>
<feature type="compositionally biased region" description="Basic and acidic residues" evidence="2">
    <location>
        <begin position="167"/>
        <end position="178"/>
    </location>
</feature>
<dbReference type="Gene3D" id="3.30.70.330">
    <property type="match status" value="1"/>
</dbReference>
<dbReference type="InterPro" id="IPR000504">
    <property type="entry name" value="RRM_dom"/>
</dbReference>
<protein>
    <submittedName>
        <fullName evidence="5">Nucleotide-binding alpha-beta plait</fullName>
    </submittedName>
</protein>
<feature type="domain" description="YTH" evidence="4">
    <location>
        <begin position="198"/>
        <end position="394"/>
    </location>
</feature>
<dbReference type="EMBL" id="JAPZBO010000004">
    <property type="protein sequence ID" value="KAJ5318422.1"/>
    <property type="molecule type" value="Genomic_DNA"/>
</dbReference>
<dbReference type="SMART" id="SM00360">
    <property type="entry name" value="RRM"/>
    <property type="match status" value="1"/>
</dbReference>
<comment type="caution">
    <text evidence="5">The sequence shown here is derived from an EMBL/GenBank/DDBJ whole genome shotgun (WGS) entry which is preliminary data.</text>
</comment>
<dbReference type="GO" id="GO:0000381">
    <property type="term" value="P:regulation of alternative mRNA splicing, via spliceosome"/>
    <property type="evidence" value="ECO:0007669"/>
    <property type="project" value="TreeGrafter"/>
</dbReference>
<feature type="region of interest" description="Disordered" evidence="2">
    <location>
        <begin position="158"/>
        <end position="178"/>
    </location>
</feature>
<dbReference type="CDD" id="cd21134">
    <property type="entry name" value="YTH"/>
    <property type="match status" value="1"/>
</dbReference>
<dbReference type="InterPro" id="IPR035979">
    <property type="entry name" value="RBD_domain_sf"/>
</dbReference>
<dbReference type="GO" id="GO:0000398">
    <property type="term" value="P:mRNA splicing, via spliceosome"/>
    <property type="evidence" value="ECO:0007669"/>
    <property type="project" value="TreeGrafter"/>
</dbReference>
<feature type="domain" description="RRM" evidence="3">
    <location>
        <begin position="76"/>
        <end position="150"/>
    </location>
</feature>
<sequence>MPVSRVLPPSILSKSNNDKRTALAEYDVSKTIVDGSKTSTEKHSTLTLLGTALQTTALNSPEAPRALNRKTKQSDYALWVGNLPRRANVVDLKDHFSQDATNEIQSIYLIYASKCAFVNYRSATALAAALAKFQGSVYRGMRLVCRVRKEFTTLRSDHRAVASPSQQRDETMDAFDDDKSSMPKAMTSLCKNGVQSMDRYFIIKSLAVKYLEISKESGIWAAQRHNEFHLNQAFKTAEHVYLIFSANKSGEYFGYARMMSPINDEEEPAVKISRWPKPSTGDLDDLAVMTTVATSTAPKGRIIDNSTRGTTFWEADPLEKNEEVDSEKSVTDEEEAEAQVLSRPFRIQWLSNERVPFHNTRNLHNPWNANRKVKVARDGTEIEPSIGRKLVQLFHPM</sequence>
<dbReference type="PANTHER" id="PTHR12357:SF3">
    <property type="entry name" value="YTH DOMAIN-CONTAINING PROTEIN 1"/>
    <property type="match status" value="1"/>
</dbReference>
<dbReference type="SUPFAM" id="SSF54928">
    <property type="entry name" value="RNA-binding domain, RBD"/>
    <property type="match status" value="1"/>
</dbReference>
<proteinExistence type="predicted"/>
<dbReference type="InterPro" id="IPR057720">
    <property type="entry name" value="RRM_YTH1"/>
</dbReference>
<dbReference type="InterPro" id="IPR045168">
    <property type="entry name" value="YTH_prot"/>
</dbReference>